<proteinExistence type="predicted"/>
<evidence type="ECO:0000313" key="1">
    <source>
        <dbReference type="EMBL" id="CAJ2503728.1"/>
    </source>
</evidence>
<reference evidence="1" key="1">
    <citation type="submission" date="2023-10" db="EMBL/GenBank/DDBJ databases">
        <authorList>
            <person name="Hackl T."/>
        </authorList>
    </citation>
    <scope>NUCLEOTIDE SEQUENCE</scope>
</reference>
<comment type="caution">
    <text evidence="1">The sequence shown here is derived from an EMBL/GenBank/DDBJ whole genome shotgun (WGS) entry which is preliminary data.</text>
</comment>
<accession>A0AAI8VG41</accession>
<organism evidence="1 2">
    <name type="scientific">Anthostomella pinea</name>
    <dbReference type="NCBI Taxonomy" id="933095"/>
    <lineage>
        <taxon>Eukaryota</taxon>
        <taxon>Fungi</taxon>
        <taxon>Dikarya</taxon>
        <taxon>Ascomycota</taxon>
        <taxon>Pezizomycotina</taxon>
        <taxon>Sordariomycetes</taxon>
        <taxon>Xylariomycetidae</taxon>
        <taxon>Xylariales</taxon>
        <taxon>Xylariaceae</taxon>
        <taxon>Anthostomella</taxon>
    </lineage>
</organism>
<name>A0AAI8VG41_9PEZI</name>
<protein>
    <submittedName>
        <fullName evidence="1">Uu.00g111220.m01.CDS01</fullName>
    </submittedName>
</protein>
<dbReference type="EMBL" id="CAUWAG010000006">
    <property type="protein sequence ID" value="CAJ2503728.1"/>
    <property type="molecule type" value="Genomic_DNA"/>
</dbReference>
<dbReference type="Proteomes" id="UP001295740">
    <property type="component" value="Unassembled WGS sequence"/>
</dbReference>
<sequence length="116" mass="12766">MSSNRTLMNWNAGLHEDILIAYQETMKPNPAQLAAIVAPLHEVGYSFRLYHGMFTRILVDEAGLRAHIINQHPVTQVQVEGQQQQPAIRYACSSLVCTNTSRRSGAPSVMSDGTAS</sequence>
<dbReference type="AlphaFoldDB" id="A0AAI8VG41"/>
<evidence type="ECO:0000313" key="2">
    <source>
        <dbReference type="Proteomes" id="UP001295740"/>
    </source>
</evidence>
<gene>
    <name evidence="1" type="ORF">KHLLAP_LOCUS4196</name>
</gene>
<keyword evidence="2" id="KW-1185">Reference proteome</keyword>